<dbReference type="GO" id="GO:0004674">
    <property type="term" value="F:protein serine/threonine kinase activity"/>
    <property type="evidence" value="ECO:0007669"/>
    <property type="project" value="UniProtKB-KW"/>
</dbReference>
<comment type="similarity">
    <text evidence="6">Belongs to the protein kinase superfamily. CMGC Ser/Thr protein kinase family. Lammer subfamily.</text>
</comment>
<dbReference type="InterPro" id="IPR011009">
    <property type="entry name" value="Kinase-like_dom_sf"/>
</dbReference>
<feature type="region of interest" description="Disordered" evidence="9">
    <location>
        <begin position="14"/>
        <end position="49"/>
    </location>
</feature>
<dbReference type="PANTHER" id="PTHR45646">
    <property type="entry name" value="SERINE/THREONINE-PROTEIN KINASE DOA-RELATED"/>
    <property type="match status" value="1"/>
</dbReference>
<evidence type="ECO:0000256" key="3">
    <source>
        <dbReference type="ARBA" id="ARBA00022741"/>
    </source>
</evidence>
<feature type="binding site" evidence="7">
    <location>
        <position position="112"/>
    </location>
    <ligand>
        <name>ATP</name>
        <dbReference type="ChEBI" id="CHEBI:30616"/>
    </ligand>
</feature>
<dbReference type="CDD" id="cd14134">
    <property type="entry name" value="PKc_CLK"/>
    <property type="match status" value="1"/>
</dbReference>
<keyword evidence="4" id="KW-0418">Kinase</keyword>
<dbReference type="PANTHER" id="PTHR45646:SF11">
    <property type="entry name" value="SERINE_THREONINE-PROTEIN KINASE DOA"/>
    <property type="match status" value="1"/>
</dbReference>
<keyword evidence="2" id="KW-0808">Transferase</keyword>
<evidence type="ECO:0000313" key="11">
    <source>
        <dbReference type="EMBL" id="KAJ1352711.1"/>
    </source>
</evidence>
<dbReference type="PROSITE" id="PS00108">
    <property type="entry name" value="PROTEIN_KINASE_ST"/>
    <property type="match status" value="1"/>
</dbReference>
<dbReference type="Proteomes" id="UP001196413">
    <property type="component" value="Unassembled WGS sequence"/>
</dbReference>
<feature type="compositionally biased region" description="Basic and acidic residues" evidence="9">
    <location>
        <begin position="34"/>
        <end position="49"/>
    </location>
</feature>
<keyword evidence="12" id="KW-1185">Reference proteome</keyword>
<comment type="caution">
    <text evidence="11">The sequence shown here is derived from an EMBL/GenBank/DDBJ whole genome shotgun (WGS) entry which is preliminary data.</text>
</comment>
<evidence type="ECO:0000256" key="8">
    <source>
        <dbReference type="RuleBase" id="RU000304"/>
    </source>
</evidence>
<feature type="region of interest" description="Disordered" evidence="9">
    <location>
        <begin position="398"/>
        <end position="438"/>
    </location>
</feature>
<keyword evidence="1 8" id="KW-0723">Serine/threonine-protein kinase</keyword>
<dbReference type="GO" id="GO:0005524">
    <property type="term" value="F:ATP binding"/>
    <property type="evidence" value="ECO:0007669"/>
    <property type="project" value="UniProtKB-UniRule"/>
</dbReference>
<dbReference type="GO" id="GO:0005634">
    <property type="term" value="C:nucleus"/>
    <property type="evidence" value="ECO:0007669"/>
    <property type="project" value="TreeGrafter"/>
</dbReference>
<dbReference type="InterPro" id="IPR051175">
    <property type="entry name" value="CLK_kinases"/>
</dbReference>
<keyword evidence="5 7" id="KW-0067">ATP-binding</keyword>
<evidence type="ECO:0000256" key="6">
    <source>
        <dbReference type="ARBA" id="ARBA00037966"/>
    </source>
</evidence>
<dbReference type="InterPro" id="IPR000719">
    <property type="entry name" value="Prot_kinase_dom"/>
</dbReference>
<name>A0AAD5MRD3_PARTN</name>
<dbReference type="Gene3D" id="3.30.200.20">
    <property type="entry name" value="Phosphorylase Kinase, domain 1"/>
    <property type="match status" value="1"/>
</dbReference>
<evidence type="ECO:0000256" key="4">
    <source>
        <dbReference type="ARBA" id="ARBA00022777"/>
    </source>
</evidence>
<keyword evidence="3 7" id="KW-0547">Nucleotide-binding</keyword>
<feature type="domain" description="Protein kinase" evidence="10">
    <location>
        <begin position="83"/>
        <end position="393"/>
    </location>
</feature>
<gene>
    <name evidence="11" type="ORF">KIN20_009115</name>
</gene>
<dbReference type="PROSITE" id="PS00107">
    <property type="entry name" value="PROTEIN_KINASE_ATP"/>
    <property type="match status" value="1"/>
</dbReference>
<reference evidence="11" key="1">
    <citation type="submission" date="2021-06" db="EMBL/GenBank/DDBJ databases">
        <title>Parelaphostrongylus tenuis whole genome reference sequence.</title>
        <authorList>
            <person name="Garwood T.J."/>
            <person name="Larsen P.A."/>
            <person name="Fountain-Jones N.M."/>
            <person name="Garbe J.R."/>
            <person name="Macchietto M.G."/>
            <person name="Kania S.A."/>
            <person name="Gerhold R.W."/>
            <person name="Richards J.E."/>
            <person name="Wolf T.M."/>
        </authorList>
    </citation>
    <scope>NUCLEOTIDE SEQUENCE</scope>
    <source>
        <strain evidence="11">MNPRO001-30</strain>
        <tissue evidence="11">Meninges</tissue>
    </source>
</reference>
<dbReference type="EMBL" id="JAHQIW010001527">
    <property type="protein sequence ID" value="KAJ1352711.1"/>
    <property type="molecule type" value="Genomic_DNA"/>
</dbReference>
<dbReference type="SUPFAM" id="SSF56112">
    <property type="entry name" value="Protein kinase-like (PK-like)"/>
    <property type="match status" value="1"/>
</dbReference>
<evidence type="ECO:0000259" key="10">
    <source>
        <dbReference type="PROSITE" id="PS50011"/>
    </source>
</evidence>
<evidence type="ECO:0000313" key="12">
    <source>
        <dbReference type="Proteomes" id="UP001196413"/>
    </source>
</evidence>
<evidence type="ECO:0000256" key="5">
    <source>
        <dbReference type="ARBA" id="ARBA00022840"/>
    </source>
</evidence>
<accession>A0AAD5MRD3</accession>
<dbReference type="PROSITE" id="PS50011">
    <property type="entry name" value="PROTEIN_KINASE_DOM"/>
    <property type="match status" value="1"/>
</dbReference>
<dbReference type="Gene3D" id="1.10.510.10">
    <property type="entry name" value="Transferase(Phosphotransferase) domain 1"/>
    <property type="match status" value="1"/>
</dbReference>
<evidence type="ECO:0000256" key="1">
    <source>
        <dbReference type="ARBA" id="ARBA00022527"/>
    </source>
</evidence>
<protein>
    <recommendedName>
        <fullName evidence="10">Protein kinase domain-containing protein</fullName>
    </recommendedName>
</protein>
<proteinExistence type="inferred from homology"/>
<sequence length="438" mass="50969">MRYTASYVPVMHRRKVRKKSARPCGGQGSSKLKSGKDDQGRAERAEKRARMKAHLDRQAAGVLPDDDDGHLIFKKNDTLHGRWELREELGEGTFGRVVKAYDKQREKMRAVKIVRNVHKYRDAAYLEIKVLTKLKQLDPNGVHKIIQLVEHFDYHGHCCLVFKLYGLSVFDFQRKYNYRPYHLEDTRHIMYQICYAVKFLHDNKLTHTDLKPENVLFVCDDCYTEKVGNVTYHRPKNTNVRLIDLGSATFNNEHHSAIISTRHYRAPEVILDLGWWQPCDTWSLGCILYELHRGATLFRTHSNREHLAMMERVCGNIPLRMIRKTRTRYFHNDVLDVTGTDESFIRETCANLVRKIEDSDTEERELFELMHSMMQFEPAARISMGDALQSPFFARLPESKKIPGLHPPNPTRRPGIMDPLHRGSRGRTVDLTGEDEAD</sequence>
<evidence type="ECO:0000256" key="9">
    <source>
        <dbReference type="SAM" id="MobiDB-lite"/>
    </source>
</evidence>
<evidence type="ECO:0000256" key="2">
    <source>
        <dbReference type="ARBA" id="ARBA00022679"/>
    </source>
</evidence>
<organism evidence="11 12">
    <name type="scientific">Parelaphostrongylus tenuis</name>
    <name type="common">Meningeal worm</name>
    <dbReference type="NCBI Taxonomy" id="148309"/>
    <lineage>
        <taxon>Eukaryota</taxon>
        <taxon>Metazoa</taxon>
        <taxon>Ecdysozoa</taxon>
        <taxon>Nematoda</taxon>
        <taxon>Chromadorea</taxon>
        <taxon>Rhabditida</taxon>
        <taxon>Rhabditina</taxon>
        <taxon>Rhabditomorpha</taxon>
        <taxon>Strongyloidea</taxon>
        <taxon>Metastrongylidae</taxon>
        <taxon>Parelaphostrongylus</taxon>
    </lineage>
</organism>
<dbReference type="GO" id="GO:0043484">
    <property type="term" value="P:regulation of RNA splicing"/>
    <property type="evidence" value="ECO:0007669"/>
    <property type="project" value="TreeGrafter"/>
</dbReference>
<dbReference type="Pfam" id="PF00069">
    <property type="entry name" value="Pkinase"/>
    <property type="match status" value="1"/>
</dbReference>
<dbReference type="InterPro" id="IPR008271">
    <property type="entry name" value="Ser/Thr_kinase_AS"/>
</dbReference>
<dbReference type="AlphaFoldDB" id="A0AAD5MRD3"/>
<dbReference type="InterPro" id="IPR017441">
    <property type="entry name" value="Protein_kinase_ATP_BS"/>
</dbReference>
<evidence type="ECO:0000256" key="7">
    <source>
        <dbReference type="PROSITE-ProRule" id="PRU10141"/>
    </source>
</evidence>
<dbReference type="SMART" id="SM00220">
    <property type="entry name" value="S_TKc"/>
    <property type="match status" value="1"/>
</dbReference>